<reference evidence="6" key="1">
    <citation type="submission" date="2016-07" db="EMBL/GenBank/DDBJ databases">
        <authorList>
            <person name="Florea S."/>
            <person name="Webb J.S."/>
            <person name="Jaromczyk J."/>
            <person name="Schardl C.L."/>
        </authorList>
    </citation>
    <scope>NUCLEOTIDE SEQUENCE [LARGE SCALE GENOMIC DNA]</scope>
    <source>
        <strain evidence="6">MV-1</strain>
    </source>
</reference>
<dbReference type="CDD" id="cd00853">
    <property type="entry name" value="NifX"/>
    <property type="match status" value="1"/>
</dbReference>
<dbReference type="STRING" id="28181.BEN30_12705"/>
<dbReference type="EMBL" id="MCGG01000036">
    <property type="protein sequence ID" value="OEJ66243.1"/>
    <property type="molecule type" value="Genomic_DNA"/>
</dbReference>
<evidence type="ECO:0000259" key="3">
    <source>
        <dbReference type="Pfam" id="PF02579"/>
    </source>
</evidence>
<protein>
    <submittedName>
        <fullName evidence="5">Dinitrogenase iron-molybdenum cofactor biosynthesis protein</fullName>
    </submittedName>
</protein>
<dbReference type="PANTHER" id="PTHR33937">
    <property type="entry name" value="IRON-MOLYBDENUM PROTEIN-RELATED-RELATED"/>
    <property type="match status" value="1"/>
</dbReference>
<gene>
    <name evidence="5" type="ORF">BEN30_12705</name>
</gene>
<evidence type="ECO:0000313" key="6">
    <source>
        <dbReference type="Proteomes" id="UP000095347"/>
    </source>
</evidence>
<accession>A0A1E5Q6J9</accession>
<dbReference type="Gene3D" id="3.30.420.130">
    <property type="entry name" value="Dinitrogenase iron-molybdenum cofactor biosynthesis domain"/>
    <property type="match status" value="1"/>
</dbReference>
<proteinExistence type="inferred from homology"/>
<dbReference type="SUPFAM" id="SSF53146">
    <property type="entry name" value="Nitrogenase accessory factor-like"/>
    <property type="match status" value="1"/>
</dbReference>
<keyword evidence="2" id="KW-0535">Nitrogen fixation</keyword>
<feature type="domain" description="Dinitrogenase iron-molybdenum cofactor N-terminal" evidence="4">
    <location>
        <begin position="6"/>
        <end position="83"/>
    </location>
</feature>
<dbReference type="InterPro" id="IPR051840">
    <property type="entry name" value="NifX/NifY_domain"/>
</dbReference>
<dbReference type="Pfam" id="PF16844">
    <property type="entry name" value="DIMCO_N"/>
    <property type="match status" value="1"/>
</dbReference>
<dbReference type="Proteomes" id="UP000095347">
    <property type="component" value="Unassembled WGS sequence"/>
</dbReference>
<dbReference type="Pfam" id="PF02579">
    <property type="entry name" value="Nitro_FeMo-Co"/>
    <property type="match status" value="1"/>
</dbReference>
<dbReference type="RefSeq" id="WP_069958448.1">
    <property type="nucleotide sequence ID" value="NZ_MCGG01000036.1"/>
</dbReference>
<dbReference type="PANTHER" id="PTHR33937:SF1">
    <property type="entry name" value="IRON-MOLIBDENUM COFACTOR PROCESSING PROTEIN"/>
    <property type="match status" value="1"/>
</dbReference>
<dbReference type="InterPro" id="IPR003731">
    <property type="entry name" value="Di-Nase_FeMo-co_biosynth"/>
</dbReference>
<evidence type="ECO:0000256" key="1">
    <source>
        <dbReference type="ARBA" id="ARBA00010285"/>
    </source>
</evidence>
<sequence length="236" mass="25462">MSEHELTRNMALRIGLAAKALNNVSPAEMLGIVGDAVALPLTEKKMTGLSMDKLRTADGGKLFGETKETLKNVLSILKGKSGPDDFEMPSLDPYEDGDMPGSIRVAMASNGGEDFDGHFGSCSRFLVYQMSAGEIRLIAVRSTADDVEAEDKNKYRADLIRDCQVLYIVSIGGPAAAKVVRADIHPIKQPNGGKARDVLTQLQDVIANSPPPWLAKAMGFGAEERAKIHRTEEYAS</sequence>
<dbReference type="InterPro" id="IPR031763">
    <property type="entry name" value="NafY_N"/>
</dbReference>
<evidence type="ECO:0000259" key="4">
    <source>
        <dbReference type="Pfam" id="PF16844"/>
    </source>
</evidence>
<dbReference type="AlphaFoldDB" id="A0A1E5Q6J9"/>
<comment type="similarity">
    <text evidence="1">Belongs to the NifX/NifY family.</text>
</comment>
<evidence type="ECO:0000313" key="5">
    <source>
        <dbReference type="EMBL" id="OEJ66243.1"/>
    </source>
</evidence>
<comment type="caution">
    <text evidence="5">The sequence shown here is derived from an EMBL/GenBank/DDBJ whole genome shotgun (WGS) entry which is preliminary data.</text>
</comment>
<dbReference type="InterPro" id="IPR034169">
    <property type="entry name" value="NifX-like"/>
</dbReference>
<feature type="domain" description="Dinitrogenase iron-molybdenum cofactor biosynthesis" evidence="3">
    <location>
        <begin position="112"/>
        <end position="203"/>
    </location>
</feature>
<evidence type="ECO:0000256" key="2">
    <source>
        <dbReference type="ARBA" id="ARBA00023231"/>
    </source>
</evidence>
<dbReference type="OrthoDB" id="9797941at2"/>
<organism evidence="5 6">
    <name type="scientific">Magnetovibrio blakemorei</name>
    <dbReference type="NCBI Taxonomy" id="28181"/>
    <lineage>
        <taxon>Bacteria</taxon>
        <taxon>Pseudomonadati</taxon>
        <taxon>Pseudomonadota</taxon>
        <taxon>Alphaproteobacteria</taxon>
        <taxon>Rhodospirillales</taxon>
        <taxon>Magnetovibrionaceae</taxon>
        <taxon>Magnetovibrio</taxon>
    </lineage>
</organism>
<keyword evidence="6" id="KW-1185">Reference proteome</keyword>
<dbReference type="Gene3D" id="1.10.150.590">
    <property type="entry name" value="Dinitrogenase iron-molybdenum cofactor, N-terminal"/>
    <property type="match status" value="1"/>
</dbReference>
<dbReference type="InterPro" id="IPR038127">
    <property type="entry name" value="NafY_N_sf"/>
</dbReference>
<name>A0A1E5Q6J9_9PROT</name>
<dbReference type="InterPro" id="IPR036105">
    <property type="entry name" value="DiNase_FeMo-co_biosyn_sf"/>
</dbReference>